<dbReference type="Pfam" id="PF02223">
    <property type="entry name" value="Thymidylate_kin"/>
    <property type="match status" value="1"/>
</dbReference>
<evidence type="ECO:0000256" key="5">
    <source>
        <dbReference type="ARBA" id="ARBA00022777"/>
    </source>
</evidence>
<dbReference type="InterPro" id="IPR027417">
    <property type="entry name" value="P-loop_NTPase"/>
</dbReference>
<comment type="caution">
    <text evidence="8">Lacks conserved residue(s) required for the propagation of feature annotation.</text>
</comment>
<comment type="similarity">
    <text evidence="1 8">Belongs to the thymidylate kinase family.</text>
</comment>
<dbReference type="GO" id="GO:0005524">
    <property type="term" value="F:ATP binding"/>
    <property type="evidence" value="ECO:0007669"/>
    <property type="project" value="UniProtKB-UniRule"/>
</dbReference>
<dbReference type="CDD" id="cd01672">
    <property type="entry name" value="TMPK"/>
    <property type="match status" value="1"/>
</dbReference>
<evidence type="ECO:0000313" key="10">
    <source>
        <dbReference type="EMBL" id="SJZ83915.1"/>
    </source>
</evidence>
<evidence type="ECO:0000313" key="11">
    <source>
        <dbReference type="Proteomes" id="UP000190395"/>
    </source>
</evidence>
<comment type="catalytic activity">
    <reaction evidence="7 8">
        <text>dTMP + ATP = dTDP + ADP</text>
        <dbReference type="Rhea" id="RHEA:13517"/>
        <dbReference type="ChEBI" id="CHEBI:30616"/>
        <dbReference type="ChEBI" id="CHEBI:58369"/>
        <dbReference type="ChEBI" id="CHEBI:63528"/>
        <dbReference type="ChEBI" id="CHEBI:456216"/>
        <dbReference type="EC" id="2.7.4.9"/>
    </reaction>
</comment>
<dbReference type="InterPro" id="IPR018094">
    <property type="entry name" value="Thymidylate_kinase"/>
</dbReference>
<keyword evidence="6 8" id="KW-0067">ATP-binding</keyword>
<evidence type="ECO:0000256" key="6">
    <source>
        <dbReference type="ARBA" id="ARBA00022840"/>
    </source>
</evidence>
<evidence type="ECO:0000256" key="8">
    <source>
        <dbReference type="HAMAP-Rule" id="MF_00165"/>
    </source>
</evidence>
<dbReference type="AlphaFoldDB" id="A0A1T4NXG7"/>
<dbReference type="Proteomes" id="UP000190395">
    <property type="component" value="Unassembled WGS sequence"/>
</dbReference>
<evidence type="ECO:0000256" key="7">
    <source>
        <dbReference type="ARBA" id="ARBA00048743"/>
    </source>
</evidence>
<dbReference type="Gene3D" id="3.40.50.300">
    <property type="entry name" value="P-loop containing nucleotide triphosphate hydrolases"/>
    <property type="match status" value="1"/>
</dbReference>
<dbReference type="NCBIfam" id="TIGR00041">
    <property type="entry name" value="DTMP_kinase"/>
    <property type="match status" value="1"/>
</dbReference>
<evidence type="ECO:0000256" key="2">
    <source>
        <dbReference type="ARBA" id="ARBA00022679"/>
    </source>
</evidence>
<dbReference type="GeneID" id="303367606"/>
<keyword evidence="4 8" id="KW-0547">Nucleotide-binding</keyword>
<dbReference type="GO" id="GO:0004798">
    <property type="term" value="F:dTMP kinase activity"/>
    <property type="evidence" value="ECO:0007669"/>
    <property type="project" value="UniProtKB-UniRule"/>
</dbReference>
<dbReference type="EMBL" id="FUXC01000007">
    <property type="protein sequence ID" value="SJZ83915.1"/>
    <property type="molecule type" value="Genomic_DNA"/>
</dbReference>
<evidence type="ECO:0000256" key="3">
    <source>
        <dbReference type="ARBA" id="ARBA00022727"/>
    </source>
</evidence>
<keyword evidence="11" id="KW-1185">Reference proteome</keyword>
<sequence length="206" mass="23533">MILKNFVVFEGIDGAGTSTQINILKEKKEAERFFFTAEPTDSPTGKFLRTVLKGNVELDPRTSAYLFAADRAEHLWGKSGSNCGIEKKCSDGKIVISDRYFFSSLTYQSVTCGEELPRLLNSAFPLPQILFFFKISPEISLKRVDVRGEREIYEKIDFLQATEERYEKLMDEYESKNTGMKIVRLDASKSKEEVSAQIWQELSKLL</sequence>
<feature type="domain" description="Thymidylate kinase-like" evidence="9">
    <location>
        <begin position="9"/>
        <end position="198"/>
    </location>
</feature>
<gene>
    <name evidence="8" type="primary">tmk</name>
    <name evidence="10" type="ORF">SAMN02745152_01371</name>
</gene>
<dbReference type="GO" id="GO:0006235">
    <property type="term" value="P:dTTP biosynthetic process"/>
    <property type="evidence" value="ECO:0007669"/>
    <property type="project" value="UniProtKB-UniRule"/>
</dbReference>
<reference evidence="10 11" key="1">
    <citation type="submission" date="2017-02" db="EMBL/GenBank/DDBJ databases">
        <authorList>
            <person name="Peterson S.W."/>
        </authorList>
    </citation>
    <scope>NUCLEOTIDE SEQUENCE [LARGE SCALE GENOMIC DNA]</scope>
    <source>
        <strain evidence="10 11">ATCC BAA-909</strain>
    </source>
</reference>
<dbReference type="SUPFAM" id="SSF52540">
    <property type="entry name" value="P-loop containing nucleoside triphosphate hydrolases"/>
    <property type="match status" value="1"/>
</dbReference>
<organism evidence="10 11">
    <name type="scientific">Treponema berlinense</name>
    <dbReference type="NCBI Taxonomy" id="225004"/>
    <lineage>
        <taxon>Bacteria</taxon>
        <taxon>Pseudomonadati</taxon>
        <taxon>Spirochaetota</taxon>
        <taxon>Spirochaetia</taxon>
        <taxon>Spirochaetales</taxon>
        <taxon>Treponemataceae</taxon>
        <taxon>Treponema</taxon>
    </lineage>
</organism>
<proteinExistence type="inferred from homology"/>
<dbReference type="GO" id="GO:0006233">
    <property type="term" value="P:dTDP biosynthetic process"/>
    <property type="evidence" value="ECO:0007669"/>
    <property type="project" value="InterPro"/>
</dbReference>
<dbReference type="EC" id="2.7.4.9" evidence="8"/>
<accession>A0A1T4NXG7</accession>
<protein>
    <recommendedName>
        <fullName evidence="8">Thymidylate kinase</fullName>
        <ecNumber evidence="8">2.7.4.9</ecNumber>
    </recommendedName>
    <alternativeName>
        <fullName evidence="8">dTMP kinase</fullName>
    </alternativeName>
</protein>
<keyword evidence="5 8" id="KW-0418">Kinase</keyword>
<evidence type="ECO:0000259" key="9">
    <source>
        <dbReference type="Pfam" id="PF02223"/>
    </source>
</evidence>
<dbReference type="GO" id="GO:0006227">
    <property type="term" value="P:dUDP biosynthetic process"/>
    <property type="evidence" value="ECO:0007669"/>
    <property type="project" value="TreeGrafter"/>
</dbReference>
<dbReference type="STRING" id="225004.SAMN02745152_01371"/>
<dbReference type="InterPro" id="IPR039430">
    <property type="entry name" value="Thymidylate_kin-like_dom"/>
</dbReference>
<evidence type="ECO:0000256" key="4">
    <source>
        <dbReference type="ARBA" id="ARBA00022741"/>
    </source>
</evidence>
<dbReference type="OrthoDB" id="9774907at2"/>
<dbReference type="GO" id="GO:0005737">
    <property type="term" value="C:cytoplasm"/>
    <property type="evidence" value="ECO:0007669"/>
    <property type="project" value="TreeGrafter"/>
</dbReference>
<name>A0A1T4NXG7_9SPIR</name>
<comment type="function">
    <text evidence="8">Phosphorylation of dTMP to form dTDP in both de novo and salvage pathways of dTTP synthesis.</text>
</comment>
<dbReference type="HAMAP" id="MF_00165">
    <property type="entry name" value="Thymidylate_kinase"/>
    <property type="match status" value="1"/>
</dbReference>
<dbReference type="RefSeq" id="WP_078931112.1">
    <property type="nucleotide sequence ID" value="NZ_CAMCOW010000028.1"/>
</dbReference>
<keyword evidence="3 8" id="KW-0545">Nucleotide biosynthesis</keyword>
<keyword evidence="2 8" id="KW-0808">Transferase</keyword>
<evidence type="ECO:0000256" key="1">
    <source>
        <dbReference type="ARBA" id="ARBA00009776"/>
    </source>
</evidence>
<dbReference type="PANTHER" id="PTHR10344">
    <property type="entry name" value="THYMIDYLATE KINASE"/>
    <property type="match status" value="1"/>
</dbReference>
<dbReference type="PANTHER" id="PTHR10344:SF4">
    <property type="entry name" value="UMP-CMP KINASE 2, MITOCHONDRIAL"/>
    <property type="match status" value="1"/>
</dbReference>